<organism evidence="2">
    <name type="scientific">bioreactor metagenome</name>
    <dbReference type="NCBI Taxonomy" id="1076179"/>
    <lineage>
        <taxon>unclassified sequences</taxon>
        <taxon>metagenomes</taxon>
        <taxon>ecological metagenomes</taxon>
    </lineage>
</organism>
<dbReference type="Gene3D" id="2.60.120.260">
    <property type="entry name" value="Galactose-binding domain-like"/>
    <property type="match status" value="1"/>
</dbReference>
<reference evidence="2" key="1">
    <citation type="submission" date="2019-08" db="EMBL/GenBank/DDBJ databases">
        <authorList>
            <person name="Kucharzyk K."/>
            <person name="Murdoch R.W."/>
            <person name="Higgins S."/>
            <person name="Loffler F."/>
        </authorList>
    </citation>
    <scope>NUCLEOTIDE SEQUENCE</scope>
</reference>
<sequence length="424" mass="46710">MSIPYGTVQGASLAILGTEIHTKPMLGSHDWTYVYLDFITKDETYVQVAASLGGEDGRVTGTAWFDDIRFDLINSAQCYTLTLKMDPPLVGKTIEAYPPPNCNNGTQYAYGTHVTLHAIPLQGSGYRFDHWQNEPSRNENPLMVTLTEDTQLIANFVAGQRTSPTWNILALIYPEVDFTYFDLAGKHHFASKMTSSEVDRSVTAVTQFVEKDIPELTSGALWPTLTVRIPDHPLTSLQNFCGYYPSLADTKADQDAAYDSVIVIWDDTGIDDIGTELNITDCGGLTYPNGTSQTYSTIPFESVSVYQENVFKHEWGHSILAYFDAAGVTPDPVVDNHINTTTNQYVNCLTGAPYLMENEVFADSLPNSLYNNISGFTHDYYSGLTARAEDPARCLGISPQAWAYGGPVAHEGQTEDGNPDVVIE</sequence>
<dbReference type="Pfam" id="PF18998">
    <property type="entry name" value="Flg_new_2"/>
    <property type="match status" value="1"/>
</dbReference>
<comment type="caution">
    <text evidence="2">The sequence shown here is derived from an EMBL/GenBank/DDBJ whole genome shotgun (WGS) entry which is preliminary data.</text>
</comment>
<evidence type="ECO:0000259" key="1">
    <source>
        <dbReference type="Pfam" id="PF18998"/>
    </source>
</evidence>
<accession>A0A645BGX2</accession>
<dbReference type="AlphaFoldDB" id="A0A645BGX2"/>
<dbReference type="EMBL" id="VSSQ01020059">
    <property type="protein sequence ID" value="MPM64625.1"/>
    <property type="molecule type" value="Genomic_DNA"/>
</dbReference>
<evidence type="ECO:0000313" key="2">
    <source>
        <dbReference type="EMBL" id="MPM64625.1"/>
    </source>
</evidence>
<protein>
    <recommendedName>
        <fullName evidence="1">Bacterial repeat domain-containing protein</fullName>
    </recommendedName>
</protein>
<gene>
    <name evidence="2" type="ORF">SDC9_111512</name>
</gene>
<name>A0A645BGX2_9ZZZZ</name>
<proteinExistence type="predicted"/>
<dbReference type="InterPro" id="IPR044060">
    <property type="entry name" value="Bacterial_rp_domain"/>
</dbReference>
<feature type="domain" description="Bacterial repeat" evidence="1">
    <location>
        <begin position="105"/>
        <end position="158"/>
    </location>
</feature>